<dbReference type="AlphaFoldDB" id="A0A6L9SDM4"/>
<sequence length="179" mass="19786">MTRLNTGGLAGQRDLATIYGDRVFIPDADWLVHLQFRRYAGCPVCNRHLRSIAARHGEIAASGIREVVVFHSRAQTMRELQPDLPFALIADPDKKLYAEFGVETMSLGRIMAPRSVHAVARGLRHAPSLRAVAGRGEEHLGLPADFLIGTDGQVLAAKYGTYVDDQWTVDELLELARAR</sequence>
<evidence type="ECO:0000313" key="2">
    <source>
        <dbReference type="Proteomes" id="UP000475214"/>
    </source>
</evidence>
<dbReference type="Pfam" id="PF13911">
    <property type="entry name" value="AhpC-TSA_2"/>
    <property type="match status" value="1"/>
</dbReference>
<dbReference type="EMBL" id="JAAGOA010000015">
    <property type="protein sequence ID" value="NEE02601.1"/>
    <property type="molecule type" value="Genomic_DNA"/>
</dbReference>
<dbReference type="Proteomes" id="UP000475214">
    <property type="component" value="Unassembled WGS sequence"/>
</dbReference>
<reference evidence="1 2" key="1">
    <citation type="submission" date="2020-02" db="EMBL/GenBank/DDBJ databases">
        <authorList>
            <person name="Li X.-J."/>
            <person name="Han X.-M."/>
        </authorList>
    </citation>
    <scope>NUCLEOTIDE SEQUENCE [LARGE SCALE GENOMIC DNA]</scope>
    <source>
        <strain evidence="1 2">CCTCC AB 2017055</strain>
    </source>
</reference>
<dbReference type="InterPro" id="IPR036249">
    <property type="entry name" value="Thioredoxin-like_sf"/>
</dbReference>
<dbReference type="InterPro" id="IPR032801">
    <property type="entry name" value="PXL2A/B/C"/>
</dbReference>
<dbReference type="SUPFAM" id="SSF52833">
    <property type="entry name" value="Thioredoxin-like"/>
    <property type="match status" value="1"/>
</dbReference>
<keyword evidence="2" id="KW-1185">Reference proteome</keyword>
<proteinExistence type="predicted"/>
<dbReference type="CDD" id="cd02970">
    <property type="entry name" value="PRX_like2"/>
    <property type="match status" value="1"/>
</dbReference>
<dbReference type="Gene3D" id="3.40.30.10">
    <property type="entry name" value="Glutaredoxin"/>
    <property type="match status" value="1"/>
</dbReference>
<comment type="caution">
    <text evidence="1">The sequence shown here is derived from an EMBL/GenBank/DDBJ whole genome shotgun (WGS) entry which is preliminary data.</text>
</comment>
<gene>
    <name evidence="1" type="ORF">G1H10_20755</name>
</gene>
<name>A0A6L9SDM4_9ACTN</name>
<dbReference type="RefSeq" id="WP_163741280.1">
    <property type="nucleotide sequence ID" value="NZ_JAAGOA010000015.1"/>
</dbReference>
<evidence type="ECO:0000313" key="1">
    <source>
        <dbReference type="EMBL" id="NEE02601.1"/>
    </source>
</evidence>
<protein>
    <submittedName>
        <fullName evidence="1">AhpC/TSA family protein</fullName>
    </submittedName>
</protein>
<organism evidence="1 2">
    <name type="scientific">Phytoactinopolyspora halotolerans</name>
    <dbReference type="NCBI Taxonomy" id="1981512"/>
    <lineage>
        <taxon>Bacteria</taxon>
        <taxon>Bacillati</taxon>
        <taxon>Actinomycetota</taxon>
        <taxon>Actinomycetes</taxon>
        <taxon>Jiangellales</taxon>
        <taxon>Jiangellaceae</taxon>
        <taxon>Phytoactinopolyspora</taxon>
    </lineage>
</organism>
<accession>A0A6L9SDM4</accession>